<evidence type="ECO:0000313" key="2">
    <source>
        <dbReference type="Proteomes" id="UP000521922"/>
    </source>
</evidence>
<sequence length="30" mass="3169">MLTCRTISIAPSDEIVLAVAGPDTRGVLLR</sequence>
<accession>A0A7Y9DQQ7</accession>
<dbReference type="EMBL" id="JACCBB010000001">
    <property type="protein sequence ID" value="NYD24959.1"/>
    <property type="molecule type" value="Genomic_DNA"/>
</dbReference>
<dbReference type="Proteomes" id="UP000521922">
    <property type="component" value="Unassembled WGS sequence"/>
</dbReference>
<dbReference type="AlphaFoldDB" id="A0A7Y9DQQ7"/>
<proteinExistence type="predicted"/>
<gene>
    <name evidence="1" type="ORF">BJ968_004499</name>
</gene>
<evidence type="ECO:0000313" key="1">
    <source>
        <dbReference type="EMBL" id="NYD24959.1"/>
    </source>
</evidence>
<name>A0A7Y9DQQ7_9ACTN</name>
<protein>
    <submittedName>
        <fullName evidence="1">Uncharacterized protein</fullName>
    </submittedName>
</protein>
<comment type="caution">
    <text evidence="1">The sequence shown here is derived from an EMBL/GenBank/DDBJ whole genome shotgun (WGS) entry which is preliminary data.</text>
</comment>
<organism evidence="1 2">
    <name type="scientific">Kineococcus aurantiacus</name>
    <dbReference type="NCBI Taxonomy" id="37633"/>
    <lineage>
        <taxon>Bacteria</taxon>
        <taxon>Bacillati</taxon>
        <taxon>Actinomycetota</taxon>
        <taxon>Actinomycetes</taxon>
        <taxon>Kineosporiales</taxon>
        <taxon>Kineosporiaceae</taxon>
        <taxon>Kineococcus</taxon>
    </lineage>
</organism>
<reference evidence="1 2" key="1">
    <citation type="submission" date="2020-07" db="EMBL/GenBank/DDBJ databases">
        <title>Sequencing the genomes of 1000 actinobacteria strains.</title>
        <authorList>
            <person name="Klenk H.-P."/>
        </authorList>
    </citation>
    <scope>NUCLEOTIDE SEQUENCE [LARGE SCALE GENOMIC DNA]</scope>
    <source>
        <strain evidence="1 2">DSM 7487</strain>
    </source>
</reference>
<keyword evidence="2" id="KW-1185">Reference proteome</keyword>